<comment type="similarity">
    <text evidence="2">Belongs to the binding-protein-dependent transport system permease family. CysTW subfamily.</text>
</comment>
<dbReference type="InterPro" id="IPR000515">
    <property type="entry name" value="MetI-like"/>
</dbReference>
<evidence type="ECO:0000256" key="3">
    <source>
        <dbReference type="ARBA" id="ARBA00022448"/>
    </source>
</evidence>
<keyword evidence="7 8" id="KW-0472">Membrane</keyword>
<dbReference type="SUPFAM" id="SSF161098">
    <property type="entry name" value="MetI-like"/>
    <property type="match status" value="1"/>
</dbReference>
<organism evidence="10 11">
    <name type="scientific">Rhodobacter ferrooxidans</name>
    <dbReference type="NCBI Taxonomy" id="371731"/>
    <lineage>
        <taxon>Bacteria</taxon>
        <taxon>Pseudomonadati</taxon>
        <taxon>Pseudomonadota</taxon>
        <taxon>Alphaproteobacteria</taxon>
        <taxon>Rhodobacterales</taxon>
        <taxon>Rhodobacter group</taxon>
        <taxon>Rhodobacter</taxon>
    </lineage>
</organism>
<dbReference type="Gene3D" id="1.10.3720.10">
    <property type="entry name" value="MetI-like"/>
    <property type="match status" value="1"/>
</dbReference>
<evidence type="ECO:0000259" key="9">
    <source>
        <dbReference type="PROSITE" id="PS50928"/>
    </source>
</evidence>
<evidence type="ECO:0000313" key="11">
    <source>
        <dbReference type="Proteomes" id="UP000010121"/>
    </source>
</evidence>
<dbReference type="PANTHER" id="PTHR42929">
    <property type="entry name" value="INNER MEMBRANE ABC TRANSPORTER PERMEASE PROTEIN YDCU-RELATED-RELATED"/>
    <property type="match status" value="1"/>
</dbReference>
<accession>C8RZG3</accession>
<comment type="subcellular location">
    <subcellularLocation>
        <location evidence="1 8">Cell membrane</location>
        <topology evidence="1 8">Multi-pass membrane protein</topology>
    </subcellularLocation>
</comment>
<evidence type="ECO:0000313" key="10">
    <source>
        <dbReference type="EMBL" id="EEW25760.1"/>
    </source>
</evidence>
<dbReference type="Proteomes" id="UP000010121">
    <property type="component" value="Unassembled WGS sequence"/>
</dbReference>
<feature type="transmembrane region" description="Helical" evidence="8">
    <location>
        <begin position="129"/>
        <end position="154"/>
    </location>
</feature>
<evidence type="ECO:0000256" key="2">
    <source>
        <dbReference type="ARBA" id="ARBA00007069"/>
    </source>
</evidence>
<evidence type="ECO:0000256" key="7">
    <source>
        <dbReference type="ARBA" id="ARBA00023136"/>
    </source>
</evidence>
<evidence type="ECO:0000256" key="4">
    <source>
        <dbReference type="ARBA" id="ARBA00022475"/>
    </source>
</evidence>
<reference evidence="10 11" key="1">
    <citation type="submission" date="2009-08" db="EMBL/GenBank/DDBJ databases">
        <title>The draft genome of Rhodobacter sp. SW2.</title>
        <authorList>
            <consortium name="US DOE Joint Genome Institute (JGI-PGF)"/>
            <person name="Lucas S."/>
            <person name="Copeland A."/>
            <person name="Lapidus A."/>
            <person name="Glavina del Rio T."/>
            <person name="Tice H."/>
            <person name="Bruce D."/>
            <person name="Goodwin L."/>
            <person name="Pitluck S."/>
            <person name="Larimer F."/>
            <person name="Land M.L."/>
            <person name="Hauser L."/>
            <person name="Emerson D."/>
        </authorList>
    </citation>
    <scope>NUCLEOTIDE SEQUENCE [LARGE SCALE GENOMIC DNA]</scope>
    <source>
        <strain evidence="10 11">SW2</strain>
    </source>
</reference>
<gene>
    <name evidence="10" type="ORF">Rsw2DRAFT_1191</name>
</gene>
<proteinExistence type="inferred from homology"/>
<dbReference type="GO" id="GO:0005886">
    <property type="term" value="C:plasma membrane"/>
    <property type="evidence" value="ECO:0007669"/>
    <property type="project" value="UniProtKB-SubCell"/>
</dbReference>
<dbReference type="GO" id="GO:0055085">
    <property type="term" value="P:transmembrane transport"/>
    <property type="evidence" value="ECO:0007669"/>
    <property type="project" value="InterPro"/>
</dbReference>
<feature type="transmembrane region" description="Helical" evidence="8">
    <location>
        <begin position="174"/>
        <end position="197"/>
    </location>
</feature>
<dbReference type="AlphaFoldDB" id="C8RZG3"/>
<feature type="transmembrane region" description="Helical" evidence="8">
    <location>
        <begin position="33"/>
        <end position="57"/>
    </location>
</feature>
<sequence length="314" mass="34106">MRPSRAEYPYRWRLMDRLEAAADRLFPRRWSRWTGWLMLAPALLLVAVLLIGLVQIADASLHTLDRKTFRTSAAYSLDNYRAALDQGVYLAVLWRSVLGAAIVTLLTLLLAFPYGYVMVRTRSSNLRKLLLIALFLPFFIGQVVRAYGWLIILGNGGLVNDLLGLVGVPPQRLLFNYPAVLFGLVQYMLPFAVLMLAPALTAIPEETEAAAGSLGANWLRTLWHVVLPMARPGLVGAGLVVVSLTLTDFAMPAILGGGGQDFIANAIYDQFFRTSDQGLGAALTLLLVGIGSLVVGAVFTAFGAGTLAMGRART</sequence>
<evidence type="ECO:0000256" key="8">
    <source>
        <dbReference type="RuleBase" id="RU363032"/>
    </source>
</evidence>
<evidence type="ECO:0000256" key="1">
    <source>
        <dbReference type="ARBA" id="ARBA00004651"/>
    </source>
</evidence>
<feature type="transmembrane region" description="Helical" evidence="8">
    <location>
        <begin position="234"/>
        <end position="255"/>
    </location>
</feature>
<dbReference type="CDD" id="cd06261">
    <property type="entry name" value="TM_PBP2"/>
    <property type="match status" value="1"/>
</dbReference>
<evidence type="ECO:0000256" key="6">
    <source>
        <dbReference type="ARBA" id="ARBA00022989"/>
    </source>
</evidence>
<dbReference type="Pfam" id="PF00528">
    <property type="entry name" value="BPD_transp_1"/>
    <property type="match status" value="1"/>
</dbReference>
<keyword evidence="5 8" id="KW-0812">Transmembrane</keyword>
<dbReference type="InterPro" id="IPR035906">
    <property type="entry name" value="MetI-like_sf"/>
</dbReference>
<dbReference type="PROSITE" id="PS50928">
    <property type="entry name" value="ABC_TM1"/>
    <property type="match status" value="1"/>
</dbReference>
<keyword evidence="4" id="KW-1003">Cell membrane</keyword>
<dbReference type="PANTHER" id="PTHR42929:SF1">
    <property type="entry name" value="INNER MEMBRANE ABC TRANSPORTER PERMEASE PROTEIN YDCU-RELATED"/>
    <property type="match status" value="1"/>
</dbReference>
<dbReference type="STRING" id="371731.Rsw2DRAFT_1191"/>
<dbReference type="OrthoDB" id="7056428at2"/>
<comment type="caution">
    <text evidence="10">The sequence shown here is derived from an EMBL/GenBank/DDBJ whole genome shotgun (WGS) entry which is preliminary data.</text>
</comment>
<keyword evidence="6 8" id="KW-1133">Transmembrane helix</keyword>
<protein>
    <submittedName>
        <fullName evidence="10">Binding-protein-dependent transport systems inner membrane component</fullName>
    </submittedName>
</protein>
<name>C8RZG3_9RHOB</name>
<dbReference type="EMBL" id="ACYY01000006">
    <property type="protein sequence ID" value="EEW25760.1"/>
    <property type="molecule type" value="Genomic_DNA"/>
</dbReference>
<dbReference type="RefSeq" id="WP_008029041.1">
    <property type="nucleotide sequence ID" value="NZ_ACYY01000006.1"/>
</dbReference>
<feature type="transmembrane region" description="Helical" evidence="8">
    <location>
        <begin position="281"/>
        <end position="308"/>
    </location>
</feature>
<feature type="transmembrane region" description="Helical" evidence="8">
    <location>
        <begin position="97"/>
        <end position="117"/>
    </location>
</feature>
<dbReference type="eggNOG" id="COG1176">
    <property type="taxonomic scope" value="Bacteria"/>
</dbReference>
<feature type="domain" description="ABC transmembrane type-1" evidence="9">
    <location>
        <begin position="93"/>
        <end position="298"/>
    </location>
</feature>
<keyword evidence="3 8" id="KW-0813">Transport</keyword>
<keyword evidence="11" id="KW-1185">Reference proteome</keyword>
<evidence type="ECO:0000256" key="5">
    <source>
        <dbReference type="ARBA" id="ARBA00022692"/>
    </source>
</evidence>